<dbReference type="Proteomes" id="UP000231358">
    <property type="component" value="Unassembled WGS sequence"/>
</dbReference>
<proteinExistence type="predicted"/>
<comment type="caution">
    <text evidence="2">The sequence shown here is derived from an EMBL/GenBank/DDBJ whole genome shotgun (WGS) entry which is preliminary data.</text>
</comment>
<dbReference type="EMBL" id="NEXV01000018">
    <property type="protein sequence ID" value="PIG90188.1"/>
    <property type="molecule type" value="Genomic_DNA"/>
</dbReference>
<evidence type="ECO:0000256" key="1">
    <source>
        <dbReference type="SAM" id="MobiDB-lite"/>
    </source>
</evidence>
<dbReference type="AlphaFoldDB" id="A0A2G7GBF6"/>
<feature type="compositionally biased region" description="Acidic residues" evidence="1">
    <location>
        <begin position="49"/>
        <end position="59"/>
    </location>
</feature>
<keyword evidence="3" id="KW-1185">Reference proteome</keyword>
<sequence>MLAYWRNGDITKSLHTIPKEKAPLVDFKDDPRDQVQSTAIESEMKYDGNEDDDEEEKDENADKYEHGIAGSQWYNLEYKIPKGATRR</sequence>
<gene>
    <name evidence="2" type="ORF">AARAC_003625</name>
</gene>
<name>A0A2G7GBF6_9EURO</name>
<feature type="region of interest" description="Disordered" evidence="1">
    <location>
        <begin position="38"/>
        <end position="66"/>
    </location>
</feature>
<evidence type="ECO:0000313" key="3">
    <source>
        <dbReference type="Proteomes" id="UP000231358"/>
    </source>
</evidence>
<evidence type="ECO:0000313" key="2">
    <source>
        <dbReference type="EMBL" id="PIG90188.1"/>
    </source>
</evidence>
<reference evidence="2 3" key="1">
    <citation type="submission" date="2017-05" db="EMBL/GenBank/DDBJ databases">
        <title>Genome sequence for an aflatoxigenic pathogen of Argentinian peanut, Aspergillus arachidicola.</title>
        <authorList>
            <person name="Moore G."/>
            <person name="Beltz S.B."/>
            <person name="Mack B.M."/>
        </authorList>
    </citation>
    <scope>NUCLEOTIDE SEQUENCE [LARGE SCALE GENOMIC DNA]</scope>
    <source>
        <strain evidence="2 3">CBS 117610</strain>
    </source>
</reference>
<protein>
    <submittedName>
        <fullName evidence="2">Uncharacterized protein</fullName>
    </submittedName>
</protein>
<accession>A0A2G7GBF6</accession>
<organism evidence="2 3">
    <name type="scientific">Aspergillus arachidicola</name>
    <dbReference type="NCBI Taxonomy" id="656916"/>
    <lineage>
        <taxon>Eukaryota</taxon>
        <taxon>Fungi</taxon>
        <taxon>Dikarya</taxon>
        <taxon>Ascomycota</taxon>
        <taxon>Pezizomycotina</taxon>
        <taxon>Eurotiomycetes</taxon>
        <taxon>Eurotiomycetidae</taxon>
        <taxon>Eurotiales</taxon>
        <taxon>Aspergillaceae</taxon>
        <taxon>Aspergillus</taxon>
        <taxon>Aspergillus subgen. Circumdati</taxon>
    </lineage>
</organism>